<dbReference type="PROSITE" id="PS51747">
    <property type="entry name" value="CYT_DCMP_DEAMINASES_2"/>
    <property type="match status" value="1"/>
</dbReference>
<reference evidence="8 9" key="1">
    <citation type="submission" date="2017-07" db="EMBL/GenBank/DDBJ databases">
        <title>Leptospira spp. isolated from tropical soils.</title>
        <authorList>
            <person name="Thibeaux R."/>
            <person name="Iraola G."/>
            <person name="Ferres I."/>
            <person name="Bierque E."/>
            <person name="Girault D."/>
            <person name="Soupe-Gilbert M.-E."/>
            <person name="Picardeau M."/>
            <person name="Goarant C."/>
        </authorList>
    </citation>
    <scope>NUCLEOTIDE SEQUENCE [LARGE SCALE GENOMIC DNA]</scope>
    <source>
        <strain evidence="8 9">ES4-C-A1</strain>
    </source>
</reference>
<dbReference type="UniPathway" id="UPA00275">
    <property type="reaction ID" value="UER00401"/>
</dbReference>
<comment type="similarity">
    <text evidence="3">In the N-terminal section; belongs to the cytidine and deoxycytidylate deaminase family.</text>
</comment>
<evidence type="ECO:0000256" key="5">
    <source>
        <dbReference type="ARBA" id="ARBA00012766"/>
    </source>
</evidence>
<comment type="pathway">
    <text evidence="2">Cofactor biosynthesis; riboflavin biosynthesis; 5-amino-6-(D-ribitylamino)uracil from GTP: step 2/4.</text>
</comment>
<comment type="function">
    <text evidence="1">Converts 2,5-diamino-6-(ribosylamino)-4(3h)-pyrimidinone 5'-phosphate into 5-amino-6-(ribosylamino)-2,4(1h,3h)-pyrimidinedione 5'-phosphate.</text>
</comment>
<dbReference type="EC" id="3.5.4.26" evidence="5"/>
<comment type="caution">
    <text evidence="8">The sequence shown here is derived from an EMBL/GenBank/DDBJ whole genome shotgun (WGS) entry which is preliminary data.</text>
</comment>
<dbReference type="InterPro" id="IPR002734">
    <property type="entry name" value="RibDG_C"/>
</dbReference>
<organism evidence="8 9">
    <name type="scientific">Leptospira neocaledonica</name>
    <dbReference type="NCBI Taxonomy" id="2023192"/>
    <lineage>
        <taxon>Bacteria</taxon>
        <taxon>Pseudomonadati</taxon>
        <taxon>Spirochaetota</taxon>
        <taxon>Spirochaetia</taxon>
        <taxon>Leptospirales</taxon>
        <taxon>Leptospiraceae</taxon>
        <taxon>Leptospira</taxon>
    </lineage>
</organism>
<dbReference type="GO" id="GO:0008835">
    <property type="term" value="F:diaminohydroxyphosphoribosylaminopyrimidine deaminase activity"/>
    <property type="evidence" value="ECO:0007669"/>
    <property type="project" value="UniProtKB-EC"/>
</dbReference>
<evidence type="ECO:0000256" key="4">
    <source>
        <dbReference type="ARBA" id="ARBA00007417"/>
    </source>
</evidence>
<dbReference type="RefSeq" id="WP_100768787.1">
    <property type="nucleotide sequence ID" value="NZ_NPEA01000006.1"/>
</dbReference>
<dbReference type="EMBL" id="NPEA01000006">
    <property type="protein sequence ID" value="PJZ76716.1"/>
    <property type="molecule type" value="Genomic_DNA"/>
</dbReference>
<gene>
    <name evidence="8" type="ORF">CH365_11870</name>
</gene>
<evidence type="ECO:0000313" key="9">
    <source>
        <dbReference type="Proteomes" id="UP000231843"/>
    </source>
</evidence>
<dbReference type="SUPFAM" id="SSF53597">
    <property type="entry name" value="Dihydrofolate reductase-like"/>
    <property type="match status" value="1"/>
</dbReference>
<dbReference type="GO" id="GO:0009231">
    <property type="term" value="P:riboflavin biosynthetic process"/>
    <property type="evidence" value="ECO:0007669"/>
    <property type="project" value="UniProtKB-UniPathway"/>
</dbReference>
<dbReference type="Pfam" id="PF01872">
    <property type="entry name" value="RibD_C"/>
    <property type="match status" value="1"/>
</dbReference>
<sequence length="434" mass="48770">MSSSLPDPIREELIRYSFVSTGYSSPNPPVACVLENTITGEILASASTQKSGQNHAEREAYRLLREKFPKGILPSHNAYVTLEPCSHYGKTPPCIDLFLEEKPVRLEYGWKDPNPLVSSHSGLNKLSEIGIQVIENPRLAEISSGFLFGFKSRIERRRPAFLLKSSLSKEGYFSSGEGLREKISSTDSDVFLSMIRAKVDAILVGPNTVRVDNPGLDFRVPSSLPKFSPQILRVSENTGVNENTSANLNVGRDSYKGFSGLVSAVLKYSSNPNILQIHKEKEKDYQPLRVFFLPDQNFISQNFLEKQNQINDRVGKKNAAFFLDERKSYDPKLLSVLENLSKFPLEKINISDISRILEVLHSWEINTALVEGGNFLYKLFSPILTEDDAILQIKSNTVSFPKGILPEWKGKFSMEWKAELGSDLWEVGRCSQDL</sequence>
<dbReference type="Gene3D" id="3.40.140.10">
    <property type="entry name" value="Cytidine Deaminase, domain 2"/>
    <property type="match status" value="1"/>
</dbReference>
<evidence type="ECO:0000256" key="6">
    <source>
        <dbReference type="ARBA" id="ARBA00019930"/>
    </source>
</evidence>
<dbReference type="OrthoDB" id="9800865at2"/>
<evidence type="ECO:0000256" key="3">
    <source>
        <dbReference type="ARBA" id="ARBA00005259"/>
    </source>
</evidence>
<name>A0A2M9ZXE7_9LEPT</name>
<evidence type="ECO:0000313" key="8">
    <source>
        <dbReference type="EMBL" id="PJZ76716.1"/>
    </source>
</evidence>
<dbReference type="Proteomes" id="UP000231843">
    <property type="component" value="Unassembled WGS sequence"/>
</dbReference>
<dbReference type="InterPro" id="IPR002125">
    <property type="entry name" value="CMP_dCMP_dom"/>
</dbReference>
<dbReference type="InterPro" id="IPR016193">
    <property type="entry name" value="Cytidine_deaminase-like"/>
</dbReference>
<evidence type="ECO:0000256" key="1">
    <source>
        <dbReference type="ARBA" id="ARBA00002151"/>
    </source>
</evidence>
<keyword evidence="9" id="KW-1185">Reference proteome</keyword>
<protein>
    <recommendedName>
        <fullName evidence="6">Riboflavin biosynthesis protein RibD</fullName>
        <ecNumber evidence="5">3.5.4.26</ecNumber>
    </recommendedName>
</protein>
<proteinExistence type="inferred from homology"/>
<evidence type="ECO:0000259" key="7">
    <source>
        <dbReference type="PROSITE" id="PS51747"/>
    </source>
</evidence>
<dbReference type="InterPro" id="IPR024072">
    <property type="entry name" value="DHFR-like_dom_sf"/>
</dbReference>
<dbReference type="CDD" id="cd01284">
    <property type="entry name" value="Riboflavin_deaminase-reductase"/>
    <property type="match status" value="1"/>
</dbReference>
<dbReference type="AlphaFoldDB" id="A0A2M9ZXE7"/>
<dbReference type="SUPFAM" id="SSF53927">
    <property type="entry name" value="Cytidine deaminase-like"/>
    <property type="match status" value="1"/>
</dbReference>
<evidence type="ECO:0000256" key="2">
    <source>
        <dbReference type="ARBA" id="ARBA00004882"/>
    </source>
</evidence>
<feature type="domain" description="CMP/dCMP-type deaminase" evidence="7">
    <location>
        <begin position="4"/>
        <end position="124"/>
    </location>
</feature>
<accession>A0A2M9ZXE7</accession>
<comment type="similarity">
    <text evidence="4">In the C-terminal section; belongs to the HTP reductase family.</text>
</comment>
<dbReference type="GO" id="GO:0008703">
    <property type="term" value="F:5-amino-6-(5-phosphoribosylamino)uracil reductase activity"/>
    <property type="evidence" value="ECO:0007669"/>
    <property type="project" value="InterPro"/>
</dbReference>
<dbReference type="Gene3D" id="3.40.430.10">
    <property type="entry name" value="Dihydrofolate Reductase, subunit A"/>
    <property type="match status" value="1"/>
</dbReference>